<dbReference type="Proteomes" id="UP000464507">
    <property type="component" value="Chromosome"/>
</dbReference>
<feature type="transmembrane region" description="Helical" evidence="1">
    <location>
        <begin position="84"/>
        <end position="107"/>
    </location>
</feature>
<gene>
    <name evidence="2" type="ORF">BHD05_01610</name>
</gene>
<evidence type="ECO:0000313" key="3">
    <source>
        <dbReference type="Proteomes" id="UP000464507"/>
    </source>
</evidence>
<keyword evidence="1" id="KW-1133">Transmembrane helix</keyword>
<dbReference type="RefSeq" id="WP_161884882.1">
    <property type="nucleotide sequence ID" value="NZ_CP017146.1"/>
</dbReference>
<dbReference type="EMBL" id="CP017146">
    <property type="protein sequence ID" value="QHO68521.1"/>
    <property type="molecule type" value="Genomic_DNA"/>
</dbReference>
<dbReference type="Pfam" id="PF07332">
    <property type="entry name" value="Phage_holin_3_6"/>
    <property type="match status" value="1"/>
</dbReference>
<evidence type="ECO:0000313" key="2">
    <source>
        <dbReference type="EMBL" id="QHO68521.1"/>
    </source>
</evidence>
<accession>A0A7L5AHG9</accession>
<reference evidence="2 3" key="1">
    <citation type="submission" date="2016-09" db="EMBL/GenBank/DDBJ databases">
        <title>Complete genome sequence of microbes from the polar regions.</title>
        <authorList>
            <person name="Liao L."/>
            <person name="Chen B."/>
        </authorList>
    </citation>
    <scope>NUCLEOTIDE SEQUENCE [LARGE SCALE GENOMIC DNA]</scope>
    <source>
        <strain evidence="2 3">ZS314</strain>
    </source>
</reference>
<evidence type="ECO:0008006" key="4">
    <source>
        <dbReference type="Google" id="ProtNLM"/>
    </source>
</evidence>
<keyword evidence="1" id="KW-0472">Membrane</keyword>
<protein>
    <recommendedName>
        <fullName evidence="4">Phage holin family protein</fullName>
    </recommendedName>
</protein>
<dbReference type="KEGG" id="mant:BHD05_01610"/>
<organism evidence="2 3">
    <name type="scientific">Marisediminicola antarctica</name>
    <dbReference type="NCBI Taxonomy" id="674079"/>
    <lineage>
        <taxon>Bacteria</taxon>
        <taxon>Bacillati</taxon>
        <taxon>Actinomycetota</taxon>
        <taxon>Actinomycetes</taxon>
        <taxon>Micrococcales</taxon>
        <taxon>Microbacteriaceae</taxon>
        <taxon>Marisediminicola</taxon>
    </lineage>
</organism>
<keyword evidence="1" id="KW-0812">Transmembrane</keyword>
<dbReference type="OrthoDB" id="5118910at2"/>
<proteinExistence type="predicted"/>
<dbReference type="AlphaFoldDB" id="A0A7L5AHG9"/>
<keyword evidence="3" id="KW-1185">Reference proteome</keyword>
<sequence length="137" mass="14835">MSVPIDQETKKKKRSLFELIADVPTLVRELVMGEIQQLKVEMIGKFKAWGIGGALIAVAVVVVLYMLGVLLTAAVLGLSYVMPGWLAALLVAFVLLVIAAIFALVGYRKLKDGLPPQPTATIESVKRDIDTIKGMTK</sequence>
<feature type="transmembrane region" description="Helical" evidence="1">
    <location>
        <begin position="48"/>
        <end position="78"/>
    </location>
</feature>
<name>A0A7L5AHG9_9MICO</name>
<evidence type="ECO:0000256" key="1">
    <source>
        <dbReference type="SAM" id="Phobius"/>
    </source>
</evidence>
<dbReference type="InterPro" id="IPR009937">
    <property type="entry name" value="Phage_holin_3_6"/>
</dbReference>